<evidence type="ECO:0000313" key="3">
    <source>
        <dbReference type="Proteomes" id="UP000283128"/>
    </source>
</evidence>
<feature type="transmembrane region" description="Helical" evidence="1">
    <location>
        <begin position="58"/>
        <end position="77"/>
    </location>
</feature>
<dbReference type="Proteomes" id="UP000283128">
    <property type="component" value="Unassembled WGS sequence"/>
</dbReference>
<accession>A0A437NX74</accession>
<dbReference type="OrthoDB" id="4285394at2"/>
<protein>
    <submittedName>
        <fullName evidence="2">Uncharacterized protein</fullName>
    </submittedName>
</protein>
<proteinExistence type="predicted"/>
<dbReference type="AlphaFoldDB" id="A0A437NX74"/>
<keyword evidence="1" id="KW-0472">Membrane</keyword>
<dbReference type="RefSeq" id="WP_127833397.1">
    <property type="nucleotide sequence ID" value="NZ_RZYA01000042.1"/>
</dbReference>
<keyword evidence="3" id="KW-1185">Reference proteome</keyword>
<dbReference type="EMBL" id="RZYA01000042">
    <property type="protein sequence ID" value="RVU14600.1"/>
    <property type="molecule type" value="Genomic_DNA"/>
</dbReference>
<evidence type="ECO:0000256" key="1">
    <source>
        <dbReference type="SAM" id="Phobius"/>
    </source>
</evidence>
<evidence type="ECO:0000313" key="2">
    <source>
        <dbReference type="EMBL" id="RVU14600.1"/>
    </source>
</evidence>
<reference evidence="2 3" key="1">
    <citation type="submission" date="2019-01" db="EMBL/GenBank/DDBJ databases">
        <title>Genome sequences of Streptomyces and Rhizobium isolates collected from root and soil.</title>
        <authorList>
            <person name="Chhettri S."/>
            <person name="Sevigny J.L."/>
            <person name="Sen A."/>
            <person name="Ennis N."/>
            <person name="Tisa L."/>
        </authorList>
    </citation>
    <scope>NUCLEOTIDE SEQUENCE [LARGE SCALE GENOMIC DNA]</scope>
    <source>
        <strain evidence="2 3">San01</strain>
    </source>
</reference>
<gene>
    <name evidence="2" type="ORF">EOT10_40625</name>
</gene>
<organism evidence="2 3">
    <name type="scientific">Streptomyces antnestii</name>
    <dbReference type="NCBI Taxonomy" id="2494256"/>
    <lineage>
        <taxon>Bacteria</taxon>
        <taxon>Bacillati</taxon>
        <taxon>Actinomycetota</taxon>
        <taxon>Actinomycetes</taxon>
        <taxon>Kitasatosporales</taxon>
        <taxon>Streptomycetaceae</taxon>
        <taxon>Streptomyces</taxon>
    </lineage>
</organism>
<name>A0A437NX74_9ACTN</name>
<keyword evidence="1" id="KW-0812">Transmembrane</keyword>
<comment type="caution">
    <text evidence="2">The sequence shown here is derived from an EMBL/GenBank/DDBJ whole genome shotgun (WGS) entry which is preliminary data.</text>
</comment>
<sequence>MDDVSTVNGRPSLMARYIGNGNGEKPCQNPAVIGDRCLTHTPDRAAARRHKIRSEIKGGLGCLGILSLLAAGVVYGLPVAADWAREQAREYCQPAVTSYEKARKKADAIRIPLLFGTEFLNGDEEITEPDILAAYREKRAAAGEGAKIALAHQNCFEPQVIGRANQIRLRPKEATFAVMPDANSPYAVLVFDGTDGIPEHKTGLPPDLRLWPAVSA</sequence>
<keyword evidence="1" id="KW-1133">Transmembrane helix</keyword>